<accession>A0A2A3ETF1</accession>
<proteinExistence type="predicted"/>
<organism evidence="1 2">
    <name type="scientific">Apis cerana cerana</name>
    <name type="common">Oriental honeybee</name>
    <dbReference type="NCBI Taxonomy" id="94128"/>
    <lineage>
        <taxon>Eukaryota</taxon>
        <taxon>Metazoa</taxon>
        <taxon>Ecdysozoa</taxon>
        <taxon>Arthropoda</taxon>
        <taxon>Hexapoda</taxon>
        <taxon>Insecta</taxon>
        <taxon>Pterygota</taxon>
        <taxon>Neoptera</taxon>
        <taxon>Endopterygota</taxon>
        <taxon>Hymenoptera</taxon>
        <taxon>Apocrita</taxon>
        <taxon>Aculeata</taxon>
        <taxon>Apoidea</taxon>
        <taxon>Anthophila</taxon>
        <taxon>Apidae</taxon>
        <taxon>Apis</taxon>
    </lineage>
</organism>
<dbReference type="AlphaFoldDB" id="A0A2A3ETF1"/>
<name>A0A2A3ETF1_APICC</name>
<dbReference type="OrthoDB" id="7571459at2759"/>
<dbReference type="Proteomes" id="UP000242457">
    <property type="component" value="Unassembled WGS sequence"/>
</dbReference>
<protein>
    <submittedName>
        <fullName evidence="1">Uncharacterized protein</fullName>
    </submittedName>
</protein>
<evidence type="ECO:0000313" key="1">
    <source>
        <dbReference type="EMBL" id="PBC34486.1"/>
    </source>
</evidence>
<evidence type="ECO:0000313" key="2">
    <source>
        <dbReference type="Proteomes" id="UP000242457"/>
    </source>
</evidence>
<reference evidence="1 2" key="1">
    <citation type="submission" date="2014-07" db="EMBL/GenBank/DDBJ databases">
        <title>Genomic and transcriptomic analysis on Apis cerana provide comprehensive insights into honey bee biology.</title>
        <authorList>
            <person name="Diao Q."/>
            <person name="Sun L."/>
            <person name="Zheng H."/>
            <person name="Zheng H."/>
            <person name="Xu S."/>
            <person name="Wang S."/>
            <person name="Zeng Z."/>
            <person name="Hu F."/>
            <person name="Su S."/>
            <person name="Wu J."/>
        </authorList>
    </citation>
    <scope>NUCLEOTIDE SEQUENCE [LARGE SCALE GENOMIC DNA]</scope>
    <source>
        <tissue evidence="1">Pupae without intestine</tissue>
    </source>
</reference>
<gene>
    <name evidence="1" type="ORF">APICC_06136</name>
</gene>
<sequence>MEIKDSSDTVMENKNITINNTSTFPWTSLQQNLKDTNIINAINQFLNMYHPDDGIIAYERVLKALLILSENMDSNIQQQIISIIPLPKGVSNDKIKNLIYKITELSKTSNTKSLYQKVTTISKEPNIEILDKNSEIHLNQNILIDTSQNFELNEKFMSSVPEVFKGFPPNEISTIHNHVNYMYDTLNYNIPCIKSHVSSKQNLSSNINEQEESLKLQSKLKWSYTPHLLYEKNDTKNIKKYSKLNKNRFCNMEIQNHFKQELKDEQAIQEDIYKMDIVYSEEKIKDTIINIQTLKEDNFLMDNFRAHKKLKTSLQNFLKRVEQETSIEFPILSQTKPLYVIPSISNFCKFLNQENLENNNQLDILSNNINSYKNINILEDTKKNIKKKSSESFHIYSKSDQLKLLHKSINNIVNETKTIEYEKKNYIENLLYKSSLKQTKQKSLNTLQQTASITELITFKKQYYDTLLNIQKAKMAVANSLAISSVENFTKYDPYYSNHSYQQELLQHEPLILNPQFAVHTMAQSELSNIYNTSCAWMRFNNWKHLTMKQLRHPQQFPFQISRNKKNSILHYVKTMDIQCFAQDKNKQMKQSIQRKKLEDIVGKLKEIESNNMNN</sequence>
<keyword evidence="2" id="KW-1185">Reference proteome</keyword>
<dbReference type="EMBL" id="KZ288191">
    <property type="protein sequence ID" value="PBC34486.1"/>
    <property type="molecule type" value="Genomic_DNA"/>
</dbReference>